<protein>
    <submittedName>
        <fullName evidence="5">Regulatory protein LysR</fullName>
    </submittedName>
</protein>
<reference evidence="5 6" key="1">
    <citation type="journal article" date="2018" name="J. Biol. Chem.">
        <title>Discovery of the actinoplanic acid pathway in Streptomyces rapamycinicus reveals a genetically conserved synergism with rapamycin.</title>
        <authorList>
            <person name="Mrak P."/>
            <person name="Krastel P."/>
            <person name="Pivk Lukancic P."/>
            <person name="Tao J."/>
            <person name="Pistorius D."/>
            <person name="Moore C.M."/>
        </authorList>
    </citation>
    <scope>NUCLEOTIDE SEQUENCE [LARGE SCALE GENOMIC DNA]</scope>
    <source>
        <strain evidence="5 6">NRRL 5491</strain>
    </source>
</reference>
<name>A0A3L8RDZ0_STRRN</name>
<evidence type="ECO:0000313" key="6">
    <source>
        <dbReference type="Proteomes" id="UP000281594"/>
    </source>
</evidence>
<dbReference type="SUPFAM" id="SSF46785">
    <property type="entry name" value="Winged helix' DNA-binding domain"/>
    <property type="match status" value="1"/>
</dbReference>
<dbReference type="EMBL" id="QYCY01000001">
    <property type="protein sequence ID" value="RLV77811.1"/>
    <property type="molecule type" value="Genomic_DNA"/>
</dbReference>
<comment type="similarity">
    <text evidence="1">Belongs to the LysR transcriptional regulatory family.</text>
</comment>
<dbReference type="Gene3D" id="1.10.10.10">
    <property type="entry name" value="Winged helix-like DNA-binding domain superfamily/Winged helix DNA-binding domain"/>
    <property type="match status" value="1"/>
</dbReference>
<evidence type="ECO:0000313" key="5">
    <source>
        <dbReference type="EMBL" id="RLV77811.1"/>
    </source>
</evidence>
<dbReference type="PANTHER" id="PTHR30126">
    <property type="entry name" value="HTH-TYPE TRANSCRIPTIONAL REGULATOR"/>
    <property type="match status" value="1"/>
</dbReference>
<keyword evidence="2" id="KW-0805">Transcription regulation</keyword>
<feature type="domain" description="HTH lysR-type" evidence="4">
    <location>
        <begin position="37"/>
        <end position="102"/>
    </location>
</feature>
<dbReference type="GO" id="GO:0003700">
    <property type="term" value="F:DNA-binding transcription factor activity"/>
    <property type="evidence" value="ECO:0007669"/>
    <property type="project" value="InterPro"/>
</dbReference>
<evidence type="ECO:0000259" key="4">
    <source>
        <dbReference type="Pfam" id="PF00126"/>
    </source>
</evidence>
<dbReference type="STRING" id="1343740.M271_38075"/>
<evidence type="ECO:0000256" key="3">
    <source>
        <dbReference type="ARBA" id="ARBA00023163"/>
    </source>
</evidence>
<dbReference type="SUPFAM" id="SSF53850">
    <property type="entry name" value="Periplasmic binding protein-like II"/>
    <property type="match status" value="1"/>
</dbReference>
<evidence type="ECO:0000256" key="1">
    <source>
        <dbReference type="ARBA" id="ARBA00009437"/>
    </source>
</evidence>
<evidence type="ECO:0000256" key="2">
    <source>
        <dbReference type="ARBA" id="ARBA00023015"/>
    </source>
</evidence>
<dbReference type="InterPro" id="IPR036390">
    <property type="entry name" value="WH_DNA-bd_sf"/>
</dbReference>
<organism evidence="5 6">
    <name type="scientific">Streptomyces rapamycinicus (strain ATCC 29253 / DSM 41530 / NRRL 5491 / AYB-994)</name>
    <name type="common">Streptomyces hygroscopicus (strain ATCC 29253)</name>
    <dbReference type="NCBI Taxonomy" id="1343740"/>
    <lineage>
        <taxon>Bacteria</taxon>
        <taxon>Bacillati</taxon>
        <taxon>Actinomycetota</taxon>
        <taxon>Actinomycetes</taxon>
        <taxon>Kitasatosporales</taxon>
        <taxon>Streptomycetaceae</taxon>
        <taxon>Streptomyces</taxon>
        <taxon>Streptomyces violaceusniger group</taxon>
    </lineage>
</organism>
<sequence>MLRTETSLGCRILFERKAGMPLKDRWQYPTALLDTTMDQLRTLLAVHEAGTALGAARLLGREQSSVQKQLDTLNRNFGALCGEPLVVKRGRSQNVLFTATGESLAGLARGTLEDWRDGLHDCRRRLGSRLVVGSTRYTLGFLLNAVELVTEEFDGRGVELKVEHVRTRDLLQRLDAKELDLVCGSVLTTAGHDDRLRGFEVMEWRRSGLSLVTSLDAEELPGPSVPVSELPRLPLAVSADGLIPGFLRGWFGARYRQELHIAAEIDTVQYGLELLSSGVLRGCVLVTEGIGDAVADGRIRAGAGLRTLELTDGMGPELEVLVGVFVRAGERSAQDAGHPLNVLWSALAGENARWRSVMRKERPGR</sequence>
<gene>
    <name evidence="5" type="ORF">D3C57_105540</name>
</gene>
<accession>A0A3L8RDZ0</accession>
<dbReference type="InterPro" id="IPR000847">
    <property type="entry name" value="LysR_HTH_N"/>
</dbReference>
<dbReference type="InterPro" id="IPR036388">
    <property type="entry name" value="WH-like_DNA-bd_sf"/>
</dbReference>
<dbReference type="PANTHER" id="PTHR30126:SF39">
    <property type="entry name" value="HTH-TYPE TRANSCRIPTIONAL REGULATOR CYSL"/>
    <property type="match status" value="1"/>
</dbReference>
<proteinExistence type="inferred from homology"/>
<dbReference type="GO" id="GO:0000976">
    <property type="term" value="F:transcription cis-regulatory region binding"/>
    <property type="evidence" value="ECO:0007669"/>
    <property type="project" value="TreeGrafter"/>
</dbReference>
<dbReference type="Pfam" id="PF00126">
    <property type="entry name" value="HTH_1"/>
    <property type="match status" value="1"/>
</dbReference>
<dbReference type="AlphaFoldDB" id="A0A3L8RDZ0"/>
<dbReference type="Proteomes" id="UP000281594">
    <property type="component" value="Unassembled WGS sequence"/>
</dbReference>
<keyword evidence="3" id="KW-0804">Transcription</keyword>
<comment type="caution">
    <text evidence="5">The sequence shown here is derived from an EMBL/GenBank/DDBJ whole genome shotgun (WGS) entry which is preliminary data.</text>
</comment>